<evidence type="ECO:0008006" key="3">
    <source>
        <dbReference type="Google" id="ProtNLM"/>
    </source>
</evidence>
<reference evidence="1" key="1">
    <citation type="submission" date="2022-11" db="EMBL/GenBank/DDBJ databases">
        <authorList>
            <person name="Morgan W.R."/>
            <person name="Tartar A."/>
        </authorList>
    </citation>
    <scope>NUCLEOTIDE SEQUENCE</scope>
    <source>
        <strain evidence="1">ARSEF 373</strain>
    </source>
</reference>
<dbReference type="AlphaFoldDB" id="A0AAV2Z2F9"/>
<keyword evidence="2" id="KW-1185">Reference proteome</keyword>
<organism evidence="1 2">
    <name type="scientific">Lagenidium giganteum</name>
    <dbReference type="NCBI Taxonomy" id="4803"/>
    <lineage>
        <taxon>Eukaryota</taxon>
        <taxon>Sar</taxon>
        <taxon>Stramenopiles</taxon>
        <taxon>Oomycota</taxon>
        <taxon>Peronosporomycetes</taxon>
        <taxon>Pythiales</taxon>
        <taxon>Pythiaceae</taxon>
    </lineage>
</organism>
<evidence type="ECO:0000313" key="2">
    <source>
        <dbReference type="Proteomes" id="UP001146120"/>
    </source>
</evidence>
<dbReference type="Proteomes" id="UP001146120">
    <property type="component" value="Unassembled WGS sequence"/>
</dbReference>
<reference evidence="1" key="2">
    <citation type="journal article" date="2023" name="Microbiol Resour">
        <title>Decontamination and Annotation of the Draft Genome Sequence of the Oomycete Lagenidium giganteum ARSEF 373.</title>
        <authorList>
            <person name="Morgan W.R."/>
            <person name="Tartar A."/>
        </authorList>
    </citation>
    <scope>NUCLEOTIDE SEQUENCE</scope>
    <source>
        <strain evidence="1">ARSEF 373</strain>
    </source>
</reference>
<name>A0AAV2Z2F9_9STRA</name>
<gene>
    <name evidence="1" type="ORF">N0F65_011512</name>
</gene>
<comment type="caution">
    <text evidence="1">The sequence shown here is derived from an EMBL/GenBank/DDBJ whole genome shotgun (WGS) entry which is preliminary data.</text>
</comment>
<proteinExistence type="predicted"/>
<accession>A0AAV2Z2F9</accession>
<dbReference type="EMBL" id="DAKRPA010000045">
    <property type="protein sequence ID" value="DBA01541.1"/>
    <property type="molecule type" value="Genomic_DNA"/>
</dbReference>
<protein>
    <recommendedName>
        <fullName evidence="3">Secreted protein</fullName>
    </recommendedName>
</protein>
<evidence type="ECO:0000313" key="1">
    <source>
        <dbReference type="EMBL" id="DBA01541.1"/>
    </source>
</evidence>
<sequence>MCSGTVPLLSKCGYTSSVIGWGGVCCCPSSTPCARDVPSVGALRSPWKSRFASALPTLLYCGSHASLAKNLVAFDFHRVACTLGSTLRHGASS</sequence>